<dbReference type="AlphaFoldDB" id="A8DW19"/>
<dbReference type="PANTHER" id="PTHR46182:SF2">
    <property type="entry name" value="FI19480P1"/>
    <property type="match status" value="1"/>
</dbReference>
<evidence type="ECO:0000256" key="4">
    <source>
        <dbReference type="SAM" id="MobiDB-lite"/>
    </source>
</evidence>
<keyword evidence="7" id="KW-1185">Reference proteome</keyword>
<reference evidence="6 7" key="1">
    <citation type="journal article" date="2007" name="Science">
        <title>Sea anemone genome reveals ancestral eumetazoan gene repertoire and genomic organization.</title>
        <authorList>
            <person name="Putnam N.H."/>
            <person name="Srivastava M."/>
            <person name="Hellsten U."/>
            <person name="Dirks B."/>
            <person name="Chapman J."/>
            <person name="Salamov A."/>
            <person name="Terry A."/>
            <person name="Shapiro H."/>
            <person name="Lindquist E."/>
            <person name="Kapitonov V.V."/>
            <person name="Jurka J."/>
            <person name="Genikhovich G."/>
            <person name="Grigoriev I.V."/>
            <person name="Lucas S.M."/>
            <person name="Steele R.E."/>
            <person name="Finnerty J.R."/>
            <person name="Technau U."/>
            <person name="Martindale M.Q."/>
            <person name="Rokhsar D.S."/>
        </authorList>
    </citation>
    <scope>NUCLEOTIDE SEQUENCE [LARGE SCALE GENOMIC DNA]</scope>
    <source>
        <strain evidence="7">CH2 X CH6</strain>
    </source>
</reference>
<dbReference type="Pfam" id="PF23597">
    <property type="entry name" value="KIAA0319_N"/>
    <property type="match status" value="1"/>
</dbReference>
<evidence type="ECO:0000256" key="3">
    <source>
        <dbReference type="ARBA" id="ARBA00023180"/>
    </source>
</evidence>
<dbReference type="Proteomes" id="UP000001593">
    <property type="component" value="Unassembled WGS sequence"/>
</dbReference>
<feature type="domain" description="MANSC" evidence="5">
    <location>
        <begin position="2"/>
        <end position="42"/>
    </location>
</feature>
<feature type="compositionally biased region" description="Polar residues" evidence="4">
    <location>
        <begin position="122"/>
        <end position="144"/>
    </location>
</feature>
<dbReference type="InParanoid" id="A8DW19"/>
<protein>
    <recommendedName>
        <fullName evidence="5">MANSC domain-containing protein</fullName>
    </recommendedName>
</protein>
<comment type="subcellular location">
    <subcellularLocation>
        <location evidence="1">Membrane</location>
    </subcellularLocation>
</comment>
<feature type="non-terminal residue" evidence="6">
    <location>
        <position position="152"/>
    </location>
</feature>
<proteinExistence type="predicted"/>
<feature type="region of interest" description="Disordered" evidence="4">
    <location>
        <begin position="122"/>
        <end position="152"/>
    </location>
</feature>
<evidence type="ECO:0000256" key="2">
    <source>
        <dbReference type="ARBA" id="ARBA00023136"/>
    </source>
</evidence>
<dbReference type="InterPro" id="IPR029865">
    <property type="entry name" value="KIAA0319-like"/>
</dbReference>
<sequence length="152" mass="16973">MQICIKLCCRRPKCDLAFVVRDVCYSVTCFNSTACHTVKAHKASEFHPQVAFIFRGLKPGNDLDIGSHKTLKDKLREDLKYVPQVQQAQTTSAISEKSGDALIKETYAPTNRIWHGKSASEINLSQSGHNTRQNKYIPSQNMGNQKHGIPGT</sequence>
<evidence type="ECO:0000313" key="6">
    <source>
        <dbReference type="EMBL" id="EDO25590.1"/>
    </source>
</evidence>
<evidence type="ECO:0000256" key="1">
    <source>
        <dbReference type="ARBA" id="ARBA00004370"/>
    </source>
</evidence>
<organism evidence="6 7">
    <name type="scientific">Nematostella vectensis</name>
    <name type="common">Starlet sea anemone</name>
    <dbReference type="NCBI Taxonomy" id="45351"/>
    <lineage>
        <taxon>Eukaryota</taxon>
        <taxon>Metazoa</taxon>
        <taxon>Cnidaria</taxon>
        <taxon>Anthozoa</taxon>
        <taxon>Hexacorallia</taxon>
        <taxon>Actiniaria</taxon>
        <taxon>Edwardsiidae</taxon>
        <taxon>Nematostella</taxon>
    </lineage>
</organism>
<evidence type="ECO:0000313" key="7">
    <source>
        <dbReference type="Proteomes" id="UP000001593"/>
    </source>
</evidence>
<keyword evidence="3" id="KW-0325">Glycoprotein</keyword>
<evidence type="ECO:0000259" key="5">
    <source>
        <dbReference type="Pfam" id="PF23597"/>
    </source>
</evidence>
<dbReference type="EMBL" id="DS478967">
    <property type="protein sequence ID" value="EDO25590.1"/>
    <property type="molecule type" value="Genomic_DNA"/>
</dbReference>
<dbReference type="InterPro" id="IPR013980">
    <property type="entry name" value="MANSC_dom"/>
</dbReference>
<gene>
    <name evidence="6" type="ORF">NEMVEDRAFT_v1g225880</name>
</gene>
<dbReference type="GO" id="GO:0016020">
    <property type="term" value="C:membrane"/>
    <property type="evidence" value="ECO:0007669"/>
    <property type="project" value="UniProtKB-SubCell"/>
</dbReference>
<dbReference type="PANTHER" id="PTHR46182">
    <property type="entry name" value="FI19480P1"/>
    <property type="match status" value="1"/>
</dbReference>
<keyword evidence="2" id="KW-0472">Membrane</keyword>
<dbReference type="HOGENOM" id="CLU_1726863_0_0_1"/>
<accession>A8DW19</accession>
<name>A8DW19_NEMVE</name>